<dbReference type="Pfam" id="PF16201">
    <property type="entry name" value="NopRA1"/>
    <property type="match status" value="1"/>
</dbReference>
<evidence type="ECO:0000313" key="4">
    <source>
        <dbReference type="Proteomes" id="UP000663879"/>
    </source>
</evidence>
<organism evidence="3 4">
    <name type="scientific">Brachionus calyciflorus</name>
    <dbReference type="NCBI Taxonomy" id="104777"/>
    <lineage>
        <taxon>Eukaryota</taxon>
        <taxon>Metazoa</taxon>
        <taxon>Spiralia</taxon>
        <taxon>Gnathifera</taxon>
        <taxon>Rotifera</taxon>
        <taxon>Eurotatoria</taxon>
        <taxon>Monogononta</taxon>
        <taxon>Pseudotrocha</taxon>
        <taxon>Ploima</taxon>
        <taxon>Brachionidae</taxon>
        <taxon>Brachionus</taxon>
    </lineage>
</organism>
<evidence type="ECO:0008006" key="5">
    <source>
        <dbReference type="Google" id="ProtNLM"/>
    </source>
</evidence>
<accession>A0A813PMS2</accession>
<feature type="domain" description="URB1 N-terminal" evidence="1">
    <location>
        <begin position="8"/>
        <end position="306"/>
    </location>
</feature>
<evidence type="ECO:0000313" key="3">
    <source>
        <dbReference type="EMBL" id="CAF0751073.1"/>
    </source>
</evidence>
<dbReference type="GO" id="GO:0005730">
    <property type="term" value="C:nucleolus"/>
    <property type="evidence" value="ECO:0007669"/>
    <property type="project" value="TreeGrafter"/>
</dbReference>
<evidence type="ECO:0000259" key="1">
    <source>
        <dbReference type="Pfam" id="PF11707"/>
    </source>
</evidence>
<dbReference type="OrthoDB" id="72892at2759"/>
<sequence length="1407" mass="165102">MEESIDLIDDDNIRDQLSTLENKLTNLADKFNQNDPSKLIDRNDLKNKLTNLTTNLIENNFTVIKKYLHSKSNPQTIPIQETCVRLLTICTQHNFDHAKQISSEFNYFNDTKNWLEKFLLIKKSDLREMSLDFLLSLLKYTQPPFNTQDNVTLIKKILLKTNDSKSHLTLLNCLFSHLTTDSKQTIDFIFNQFLHGIIKNSNFTKTEKIKIFSDHILSKITKLLDSETDDNEIDLIVIQFLKCLFTSTKYGISFYDKTMGLKTDKNLNHLIFNQLIDINFCKIYKTSPQLFTGTLKICPDLTQKFIKVKLKQLGNNLDLFYDFLIVYFNEQAKNIRSYERFLVGNEDENFLLDLILASSLPLGVNFQKDLTLKKLDLLNSSLNCIKQWKFLMENSDTCSTSLKIILEKSENFDMKLNLDLLSKYLPKFECLTQLKNFQLITSYIEIFQESLNLMDLEQVELDLSSNFDPSDAEKYLNFLICLSQIKYKNNFEIISEKLRIILIDNLKKIIVNSVMLPDLVRLFEIVLKSNDLIQFDEDFMYLYLRSLSQKSDVEITEFFNSFLSTKKRSLILLDLDKSNVGLNEFICMIDKNYGEFLFNTKILSSEHFEQGDFDENIKMVCDLIGKKLVINGEKIKIKSYSEAFMFYVRELLDLENMDLNVRLFNWSIRSRLLVFLLAQVIKKVDGTDYDKDFEILIKNFENSFQTVNELTKIETITQPQLDKLNKIIEILLNSQILISESFQNETISHFITTSLQQTLTSNRAKLIEAYINEYTRSHNDDSFILNLDLNKSQFDLILNKLIHKFDLTKQDLKMSKKFFKMFTQFLIRNKQSLIDPIALNFTDKIGKYNGNLEFYIKSLRLVLLALKSNLNLLDDNLIEFLFELNTFESNLFQIELKMAESDEMKELIESKFNQLKPKELKNELSCDVKVLLDEYKNTLSEQDVKILKKLKENDPDLNCLLFSRVSRVNKSNDLEHKQVKMTDFLTLKIDDIKLSNSLRNFPLERKVDLMESNEAYDEMVYDPVYLLPNLYDLLDYANIVDVLQFIQSKCLSYLLSSLSSQCSKLRSLAYGSIYRFISHLENSRVYCKNILTYLLTLLRNSIEKENQRLPVVTSVFLAESILIIIEPGSVLYKPLVSFFLLKPILDLTNVPEFYKLFNSSSLDFKIERKWILSILSVSCRSSLEYRLYEKRFVYRQLLSIYDSKISDYEVKNLILDLLLRTCETKFNLIDLIKKHYFLIWMTSVLETIVIDENKCEHFIKLIKIYSLIWRQLSVVKDQKLPLGFLNQMFVLMRVIREKLAENEKRFEAMFIESLETKKVLEEFFRINDELIGIMDEYEMMSFNGKLEKRNLSQIIETSALKVENGEIKNFNDFFNFVQNGPNGLIKRKLDIDEGVVVVKSKKSKKIK</sequence>
<evidence type="ECO:0000259" key="2">
    <source>
        <dbReference type="Pfam" id="PF16201"/>
    </source>
</evidence>
<dbReference type="InterPro" id="IPR032436">
    <property type="entry name" value="URB1_C"/>
</dbReference>
<name>A0A813PMS2_9BILA</name>
<dbReference type="InterPro" id="IPR021714">
    <property type="entry name" value="URB1_N"/>
</dbReference>
<dbReference type="PANTHER" id="PTHR13500:SF0">
    <property type="entry name" value="NUCLEOLAR PRE-RIBOSOMAL-ASSOCIATED PROTEIN 1"/>
    <property type="match status" value="1"/>
</dbReference>
<dbReference type="InterPro" id="IPR039844">
    <property type="entry name" value="URB1"/>
</dbReference>
<comment type="caution">
    <text evidence="3">The sequence shown here is derived from an EMBL/GenBank/DDBJ whole genome shotgun (WGS) entry which is preliminary data.</text>
</comment>
<dbReference type="EMBL" id="CAJNOC010000367">
    <property type="protein sequence ID" value="CAF0751073.1"/>
    <property type="molecule type" value="Genomic_DNA"/>
</dbReference>
<reference evidence="3" key="1">
    <citation type="submission" date="2021-02" db="EMBL/GenBank/DDBJ databases">
        <authorList>
            <person name="Nowell W R."/>
        </authorList>
    </citation>
    <scope>NUCLEOTIDE SEQUENCE</scope>
    <source>
        <strain evidence="3">Ploen Becks lab</strain>
    </source>
</reference>
<dbReference type="PANTHER" id="PTHR13500">
    <property type="entry name" value="NUCLEOLAR PRERIBOSOMAL-ASSOCIATED PROTEIN 1"/>
    <property type="match status" value="1"/>
</dbReference>
<dbReference type="Pfam" id="PF11707">
    <property type="entry name" value="Npa1"/>
    <property type="match status" value="1"/>
</dbReference>
<dbReference type="GO" id="GO:0000466">
    <property type="term" value="P:maturation of 5.8S rRNA from tricistronic rRNA transcript (SSU-rRNA, 5.8S rRNA, LSU-rRNA)"/>
    <property type="evidence" value="ECO:0007669"/>
    <property type="project" value="TreeGrafter"/>
</dbReference>
<gene>
    <name evidence="3" type="ORF">OXX778_LOCUS3918</name>
</gene>
<proteinExistence type="predicted"/>
<feature type="domain" description="URB1 C-terminal" evidence="2">
    <location>
        <begin position="1051"/>
        <end position="1240"/>
    </location>
</feature>
<dbReference type="GO" id="GO:0000463">
    <property type="term" value="P:maturation of LSU-rRNA from tricistronic rRNA transcript (SSU-rRNA, 5.8S rRNA, LSU-rRNA)"/>
    <property type="evidence" value="ECO:0007669"/>
    <property type="project" value="TreeGrafter"/>
</dbReference>
<keyword evidence="4" id="KW-1185">Reference proteome</keyword>
<protein>
    <recommendedName>
        <fullName evidence="5">Nucleolar pre-ribosomal-associated protein 1</fullName>
    </recommendedName>
</protein>
<dbReference type="Proteomes" id="UP000663879">
    <property type="component" value="Unassembled WGS sequence"/>
</dbReference>